<dbReference type="PANTHER" id="PTHR21661:SF39">
    <property type="entry name" value="HYDROLASE, PUTATIVE (AFU_ORTHOLOGUE AFUA_3G08960)-RELATED"/>
    <property type="match status" value="1"/>
</dbReference>
<comment type="caution">
    <text evidence="6">The sequence shown here is derived from an EMBL/GenBank/DDBJ whole genome shotgun (WGS) entry which is preliminary data.</text>
</comment>
<dbReference type="Proteomes" id="UP000277212">
    <property type="component" value="Unassembled WGS sequence"/>
</dbReference>
<dbReference type="STRING" id="2010991.A0A3M2S4L5"/>
<accession>A0A3M2S4L5</accession>
<dbReference type="EMBL" id="NKUJ01000134">
    <property type="protein sequence ID" value="RMJ12511.1"/>
    <property type="molecule type" value="Genomic_DNA"/>
</dbReference>
<feature type="active site" description="Proton donor" evidence="3">
    <location>
        <position position="343"/>
    </location>
</feature>
<evidence type="ECO:0000256" key="1">
    <source>
        <dbReference type="ARBA" id="ARBA00010088"/>
    </source>
</evidence>
<dbReference type="InterPro" id="IPR016292">
    <property type="entry name" value="Epoxide_hydrolase"/>
</dbReference>
<proteinExistence type="inferred from homology"/>
<reference evidence="6 7" key="1">
    <citation type="submission" date="2017-06" db="EMBL/GenBank/DDBJ databases">
        <title>Comparative genomic analysis of Ambrosia Fusariam Clade fungi.</title>
        <authorList>
            <person name="Stajich J.E."/>
            <person name="Carrillo J."/>
            <person name="Kijimoto T."/>
            <person name="Eskalen A."/>
            <person name="O'Donnell K."/>
            <person name="Kasson M."/>
        </authorList>
    </citation>
    <scope>NUCLEOTIDE SEQUENCE [LARGE SCALE GENOMIC DNA]</scope>
    <source>
        <strain evidence="6">UCR3666</strain>
    </source>
</reference>
<feature type="chain" id="PRO_5018212863" description="Epoxide hydrolase N-terminal domain-containing protein" evidence="4">
    <location>
        <begin position="21"/>
        <end position="425"/>
    </location>
</feature>
<organism evidence="6 7">
    <name type="scientific">Fusarium kuroshium</name>
    <dbReference type="NCBI Taxonomy" id="2010991"/>
    <lineage>
        <taxon>Eukaryota</taxon>
        <taxon>Fungi</taxon>
        <taxon>Dikarya</taxon>
        <taxon>Ascomycota</taxon>
        <taxon>Pezizomycotina</taxon>
        <taxon>Sordariomycetes</taxon>
        <taxon>Hypocreomycetidae</taxon>
        <taxon>Hypocreales</taxon>
        <taxon>Nectriaceae</taxon>
        <taxon>Fusarium</taxon>
        <taxon>Fusarium solani species complex</taxon>
    </lineage>
</organism>
<feature type="active site" description="Proton acceptor" evidence="3">
    <location>
        <position position="398"/>
    </location>
</feature>
<dbReference type="Pfam" id="PF06441">
    <property type="entry name" value="EHN"/>
    <property type="match status" value="1"/>
</dbReference>
<evidence type="ECO:0000256" key="2">
    <source>
        <dbReference type="ARBA" id="ARBA00022801"/>
    </source>
</evidence>
<dbReference type="Gene3D" id="3.40.50.1820">
    <property type="entry name" value="alpha/beta hydrolase"/>
    <property type="match status" value="1"/>
</dbReference>
<dbReference type="PRINTS" id="PR00412">
    <property type="entry name" value="EPOXHYDRLASE"/>
</dbReference>
<evidence type="ECO:0000256" key="3">
    <source>
        <dbReference type="PIRSR" id="PIRSR001112-1"/>
    </source>
</evidence>
<evidence type="ECO:0000256" key="4">
    <source>
        <dbReference type="SAM" id="SignalP"/>
    </source>
</evidence>
<dbReference type="OrthoDB" id="7130006at2759"/>
<comment type="similarity">
    <text evidence="1">Belongs to the peptidase S33 family.</text>
</comment>
<keyword evidence="7" id="KW-1185">Reference proteome</keyword>
<evidence type="ECO:0000259" key="5">
    <source>
        <dbReference type="Pfam" id="PF06441"/>
    </source>
</evidence>
<feature type="signal peptide" evidence="4">
    <location>
        <begin position="1"/>
        <end position="20"/>
    </location>
</feature>
<dbReference type="PANTHER" id="PTHR21661">
    <property type="entry name" value="EPOXIDE HYDROLASE 1-RELATED"/>
    <property type="match status" value="1"/>
</dbReference>
<keyword evidence="2" id="KW-0378">Hydrolase</keyword>
<name>A0A3M2S4L5_9HYPO</name>
<feature type="active site" description="Nucleophile" evidence="3">
    <location>
        <position position="216"/>
    </location>
</feature>
<evidence type="ECO:0000313" key="6">
    <source>
        <dbReference type="EMBL" id="RMJ12511.1"/>
    </source>
</evidence>
<feature type="domain" description="Epoxide hydrolase N-terminal" evidence="5">
    <location>
        <begin position="37"/>
        <end position="148"/>
    </location>
</feature>
<dbReference type="GO" id="GO:0004301">
    <property type="term" value="F:epoxide hydrolase activity"/>
    <property type="evidence" value="ECO:0007669"/>
    <property type="project" value="TreeGrafter"/>
</dbReference>
<protein>
    <recommendedName>
        <fullName evidence="5">Epoxide hydrolase N-terminal domain-containing protein</fullName>
    </recommendedName>
</protein>
<keyword evidence="4" id="KW-0732">Signal</keyword>
<sequence>MANMMPITTLLVFLAVPCLGGQTPWGQLPPSATIPVHPTQLSIPKNVVECFERDISQQRDLQITWENSQTDRRFGVDHEWMTTALQHWRDKFSWREVESNINRHPHFMANLTVDTTELQIHFMALFSKKTDAIPIAFFHGWPGSFLEFMDIFEIVKSRYDPGSSPYHLIVPSLPGFTFSSGPPIDSSWGIANTSAVMDSLLRGLGFGKGYVAQGGDIGSFVAQTLALSSSSCKAVHLNFIPSVQPPGVPDPQNDTSLTPQDRQVLARSQEFVNIKQAYALEQGTRPATLGFVLSHNPVGLLAWIGEKFLSWTDPSTSLTLDQILTHISTYHLTQTTARSFYAYRETSYSLYPEPAVAPRIEKPMGYSQFPYDNSGVPESWAKEVGNLVFYKAHERGGHFPALEYPEVLWEDVESFVQQTFPDSTI</sequence>
<dbReference type="GO" id="GO:0097176">
    <property type="term" value="P:epoxide metabolic process"/>
    <property type="evidence" value="ECO:0007669"/>
    <property type="project" value="TreeGrafter"/>
</dbReference>
<dbReference type="InterPro" id="IPR010497">
    <property type="entry name" value="Epoxide_hydro_N"/>
</dbReference>
<dbReference type="InterPro" id="IPR000639">
    <property type="entry name" value="Epox_hydrolase-like"/>
</dbReference>
<dbReference type="SUPFAM" id="SSF53474">
    <property type="entry name" value="alpha/beta-Hydrolases"/>
    <property type="match status" value="1"/>
</dbReference>
<dbReference type="PIRSF" id="PIRSF001112">
    <property type="entry name" value="Epoxide_hydrolase"/>
    <property type="match status" value="1"/>
</dbReference>
<dbReference type="AlphaFoldDB" id="A0A3M2S4L5"/>
<gene>
    <name evidence="6" type="ORF">CDV36_007840</name>
</gene>
<evidence type="ECO:0000313" key="7">
    <source>
        <dbReference type="Proteomes" id="UP000277212"/>
    </source>
</evidence>
<dbReference type="InterPro" id="IPR029058">
    <property type="entry name" value="AB_hydrolase_fold"/>
</dbReference>